<name>A0A316AJF9_9BACT</name>
<dbReference type="Gene3D" id="1.10.1740.10">
    <property type="match status" value="1"/>
</dbReference>
<evidence type="ECO:0000259" key="6">
    <source>
        <dbReference type="Pfam" id="PF08281"/>
    </source>
</evidence>
<evidence type="ECO:0000313" key="8">
    <source>
        <dbReference type="Proteomes" id="UP000245880"/>
    </source>
</evidence>
<comment type="similarity">
    <text evidence="1">Belongs to the sigma-70 factor family. ECF subfamily.</text>
</comment>
<dbReference type="PANTHER" id="PTHR43133">
    <property type="entry name" value="RNA POLYMERASE ECF-TYPE SIGMA FACTO"/>
    <property type="match status" value="1"/>
</dbReference>
<dbReference type="InterPro" id="IPR013249">
    <property type="entry name" value="RNA_pol_sigma70_r4_t2"/>
</dbReference>
<dbReference type="SUPFAM" id="SSF88659">
    <property type="entry name" value="Sigma3 and sigma4 domains of RNA polymerase sigma factors"/>
    <property type="match status" value="1"/>
</dbReference>
<feature type="domain" description="RNA polymerase sigma-70 region 2" evidence="5">
    <location>
        <begin position="34"/>
        <end position="92"/>
    </location>
</feature>
<organism evidence="7 8">
    <name type="scientific">Dyadobacter jejuensis</name>
    <dbReference type="NCBI Taxonomy" id="1082580"/>
    <lineage>
        <taxon>Bacteria</taxon>
        <taxon>Pseudomonadati</taxon>
        <taxon>Bacteroidota</taxon>
        <taxon>Cytophagia</taxon>
        <taxon>Cytophagales</taxon>
        <taxon>Spirosomataceae</taxon>
        <taxon>Dyadobacter</taxon>
    </lineage>
</organism>
<accession>A0A316AJF9</accession>
<comment type="caution">
    <text evidence="7">The sequence shown here is derived from an EMBL/GenBank/DDBJ whole genome shotgun (WGS) entry which is preliminary data.</text>
</comment>
<proteinExistence type="inferred from homology"/>
<dbReference type="OrthoDB" id="9150024at2"/>
<dbReference type="Gene3D" id="1.10.10.10">
    <property type="entry name" value="Winged helix-like DNA-binding domain superfamily/Winged helix DNA-binding domain"/>
    <property type="match status" value="1"/>
</dbReference>
<dbReference type="InterPro" id="IPR014284">
    <property type="entry name" value="RNA_pol_sigma-70_dom"/>
</dbReference>
<evidence type="ECO:0000256" key="3">
    <source>
        <dbReference type="ARBA" id="ARBA00023082"/>
    </source>
</evidence>
<dbReference type="GO" id="GO:0006352">
    <property type="term" value="P:DNA-templated transcription initiation"/>
    <property type="evidence" value="ECO:0007669"/>
    <property type="project" value="InterPro"/>
</dbReference>
<dbReference type="InterPro" id="IPR036388">
    <property type="entry name" value="WH-like_DNA-bd_sf"/>
</dbReference>
<protein>
    <submittedName>
        <fullName evidence="7">RNA polymerase sigma factor (Sigma-70 family)</fullName>
    </submittedName>
</protein>
<dbReference type="SUPFAM" id="SSF88946">
    <property type="entry name" value="Sigma2 domain of RNA polymerase sigma factors"/>
    <property type="match status" value="1"/>
</dbReference>
<dbReference type="GO" id="GO:0016987">
    <property type="term" value="F:sigma factor activity"/>
    <property type="evidence" value="ECO:0007669"/>
    <property type="project" value="UniProtKB-KW"/>
</dbReference>
<dbReference type="CDD" id="cd06171">
    <property type="entry name" value="Sigma70_r4"/>
    <property type="match status" value="1"/>
</dbReference>
<dbReference type="Pfam" id="PF04542">
    <property type="entry name" value="Sigma70_r2"/>
    <property type="match status" value="1"/>
</dbReference>
<evidence type="ECO:0000256" key="4">
    <source>
        <dbReference type="ARBA" id="ARBA00023163"/>
    </source>
</evidence>
<keyword evidence="4" id="KW-0804">Transcription</keyword>
<keyword evidence="8" id="KW-1185">Reference proteome</keyword>
<keyword evidence="2" id="KW-0805">Transcription regulation</keyword>
<evidence type="ECO:0000256" key="2">
    <source>
        <dbReference type="ARBA" id="ARBA00023015"/>
    </source>
</evidence>
<dbReference type="PANTHER" id="PTHR43133:SF46">
    <property type="entry name" value="RNA POLYMERASE SIGMA-70 FACTOR ECF SUBFAMILY"/>
    <property type="match status" value="1"/>
</dbReference>
<dbReference type="RefSeq" id="WP_109674895.1">
    <property type="nucleotide sequence ID" value="NZ_QGDT01000006.1"/>
</dbReference>
<dbReference type="Proteomes" id="UP000245880">
    <property type="component" value="Unassembled WGS sequence"/>
</dbReference>
<dbReference type="InterPro" id="IPR007627">
    <property type="entry name" value="RNA_pol_sigma70_r2"/>
</dbReference>
<dbReference type="AlphaFoldDB" id="A0A316AJF9"/>
<dbReference type="NCBIfam" id="TIGR02937">
    <property type="entry name" value="sigma70-ECF"/>
    <property type="match status" value="1"/>
</dbReference>
<gene>
    <name evidence="7" type="ORF">CLV98_106223</name>
</gene>
<reference evidence="7 8" key="1">
    <citation type="submission" date="2018-03" db="EMBL/GenBank/DDBJ databases">
        <title>Genomic Encyclopedia of Archaeal and Bacterial Type Strains, Phase II (KMG-II): from individual species to whole genera.</title>
        <authorList>
            <person name="Goeker M."/>
        </authorList>
    </citation>
    <scope>NUCLEOTIDE SEQUENCE [LARGE SCALE GENOMIC DNA]</scope>
    <source>
        <strain evidence="7 8">DSM 100346</strain>
    </source>
</reference>
<dbReference type="InterPro" id="IPR013325">
    <property type="entry name" value="RNA_pol_sigma_r2"/>
</dbReference>
<keyword evidence="3" id="KW-0731">Sigma factor</keyword>
<dbReference type="InterPro" id="IPR039425">
    <property type="entry name" value="RNA_pol_sigma-70-like"/>
</dbReference>
<evidence type="ECO:0000313" key="7">
    <source>
        <dbReference type="EMBL" id="PWJ57751.1"/>
    </source>
</evidence>
<evidence type="ECO:0000256" key="1">
    <source>
        <dbReference type="ARBA" id="ARBA00010641"/>
    </source>
</evidence>
<dbReference type="InterPro" id="IPR013324">
    <property type="entry name" value="RNA_pol_sigma_r3/r4-like"/>
</dbReference>
<dbReference type="Pfam" id="PF08281">
    <property type="entry name" value="Sigma70_r4_2"/>
    <property type="match status" value="1"/>
</dbReference>
<evidence type="ECO:0000259" key="5">
    <source>
        <dbReference type="Pfam" id="PF04542"/>
    </source>
</evidence>
<feature type="domain" description="RNA polymerase sigma factor 70 region 4 type 2" evidence="6">
    <location>
        <begin position="132"/>
        <end position="184"/>
    </location>
</feature>
<dbReference type="EMBL" id="QGDT01000006">
    <property type="protein sequence ID" value="PWJ57751.1"/>
    <property type="molecule type" value="Genomic_DNA"/>
</dbReference>
<sequence length="203" mass="23918">MQYFLNEKAVSDQDQALWSSIIDDDKSALSAIFDIYAKELITYGYGITGNLELIEDAIQDVFVDVWQYRKNLSRKVQVKFYLYSCLRRAIMKQMPHRGTVQTEASEMEWLMNPQDSIEQQWVSTETEQQQKRSISESLNTLSDREREVVTLKYYSNMKIREIALLLDLKDQTIANTLQNALTKLRKNLVYMFLMLQVMFEKIL</sequence>
<dbReference type="GO" id="GO:0003677">
    <property type="term" value="F:DNA binding"/>
    <property type="evidence" value="ECO:0007669"/>
    <property type="project" value="InterPro"/>
</dbReference>